<evidence type="ECO:0000313" key="3">
    <source>
        <dbReference type="Proteomes" id="UP001430149"/>
    </source>
</evidence>
<keyword evidence="3" id="KW-1185">Reference proteome</keyword>
<gene>
    <name evidence="2" type="ORF">ISP19_09905</name>
</gene>
<comment type="caution">
    <text evidence="2">The sequence shown here is derived from an EMBL/GenBank/DDBJ whole genome shotgun (WGS) entry which is preliminary data.</text>
</comment>
<accession>A0ABS2K5V7</accession>
<keyword evidence="1" id="KW-0732">Signal</keyword>
<evidence type="ECO:0000313" key="2">
    <source>
        <dbReference type="EMBL" id="MBM7125693.1"/>
    </source>
</evidence>
<feature type="chain" id="PRO_5047289879" evidence="1">
    <location>
        <begin position="21"/>
        <end position="67"/>
    </location>
</feature>
<protein>
    <submittedName>
        <fullName evidence="2">Uncharacterized protein</fullName>
    </submittedName>
</protein>
<proteinExistence type="predicted"/>
<feature type="signal peptide" evidence="1">
    <location>
        <begin position="1"/>
        <end position="20"/>
    </location>
</feature>
<evidence type="ECO:0000256" key="1">
    <source>
        <dbReference type="SAM" id="SignalP"/>
    </source>
</evidence>
<sequence length="67" mass="7156">MSRWMLAVVSLASMVGLAQAADDTQAQATLTTVSSIAPDLRPQNVPLDYVITPNGYFECGLVSQDAR</sequence>
<dbReference type="Proteomes" id="UP001430149">
    <property type="component" value="Unassembled WGS sequence"/>
</dbReference>
<name>A0ABS2K5V7_9GAMM</name>
<organism evidence="2 3">
    <name type="scientific">Dyella flava</name>
    <dbReference type="NCBI Taxonomy" id="1920170"/>
    <lineage>
        <taxon>Bacteria</taxon>
        <taxon>Pseudomonadati</taxon>
        <taxon>Pseudomonadota</taxon>
        <taxon>Gammaproteobacteria</taxon>
        <taxon>Lysobacterales</taxon>
        <taxon>Rhodanobacteraceae</taxon>
        <taxon>Dyella</taxon>
    </lineage>
</organism>
<dbReference type="EMBL" id="JADIKE010000035">
    <property type="protein sequence ID" value="MBM7125693.1"/>
    <property type="molecule type" value="Genomic_DNA"/>
</dbReference>
<reference evidence="2" key="1">
    <citation type="submission" date="2020-10" db="EMBL/GenBank/DDBJ databases">
        <title>Phylogeny of dyella-like bacteria.</title>
        <authorList>
            <person name="Fu J."/>
        </authorList>
    </citation>
    <scope>NUCLEOTIDE SEQUENCE</scope>
    <source>
        <strain evidence="2">DHOC52</strain>
    </source>
</reference>
<dbReference type="RefSeq" id="WP_204681312.1">
    <property type="nucleotide sequence ID" value="NZ_BSNR01000001.1"/>
</dbReference>